<dbReference type="PROSITE" id="PS50887">
    <property type="entry name" value="GGDEF"/>
    <property type="match status" value="1"/>
</dbReference>
<protein>
    <recommendedName>
        <fullName evidence="2">GGDEF domain-containing protein</fullName>
    </recommendedName>
</protein>
<keyword evidence="1" id="KW-1133">Transmembrane helix</keyword>
<feature type="transmembrane region" description="Helical" evidence="1">
    <location>
        <begin position="89"/>
        <end position="107"/>
    </location>
</feature>
<dbReference type="OrthoDB" id="9805474at2"/>
<dbReference type="InterPro" id="IPR000160">
    <property type="entry name" value="GGDEF_dom"/>
</dbReference>
<dbReference type="EMBL" id="AP019309">
    <property type="protein sequence ID" value="BBH26738.1"/>
    <property type="molecule type" value="Genomic_DNA"/>
</dbReference>
<dbReference type="KEGG" id="ebm:SG0102_16720"/>
<dbReference type="InterPro" id="IPR050469">
    <property type="entry name" value="Diguanylate_Cyclase"/>
</dbReference>
<evidence type="ECO:0000256" key="1">
    <source>
        <dbReference type="SAM" id="Phobius"/>
    </source>
</evidence>
<dbReference type="NCBIfam" id="TIGR00254">
    <property type="entry name" value="GGDEF"/>
    <property type="match status" value="1"/>
</dbReference>
<feature type="domain" description="GGDEF" evidence="2">
    <location>
        <begin position="222"/>
        <end position="342"/>
    </location>
</feature>
<dbReference type="InParanoid" id="A0A3G9JR46"/>
<evidence type="ECO:0000313" key="4">
    <source>
        <dbReference type="Proteomes" id="UP000268059"/>
    </source>
</evidence>
<feature type="transmembrane region" description="Helical" evidence="1">
    <location>
        <begin position="113"/>
        <end position="129"/>
    </location>
</feature>
<feature type="transmembrane region" description="Helical" evidence="1">
    <location>
        <begin position="160"/>
        <end position="181"/>
    </location>
</feature>
<accession>A0A3G9JR46</accession>
<proteinExistence type="predicted"/>
<dbReference type="GO" id="GO:0043709">
    <property type="term" value="P:cell adhesion involved in single-species biofilm formation"/>
    <property type="evidence" value="ECO:0007669"/>
    <property type="project" value="TreeGrafter"/>
</dbReference>
<dbReference type="CDD" id="cd01949">
    <property type="entry name" value="GGDEF"/>
    <property type="match status" value="1"/>
</dbReference>
<organism evidence="3 4">
    <name type="scientific">Intestinibaculum porci</name>
    <dbReference type="NCBI Taxonomy" id="2487118"/>
    <lineage>
        <taxon>Bacteria</taxon>
        <taxon>Bacillati</taxon>
        <taxon>Bacillota</taxon>
        <taxon>Erysipelotrichia</taxon>
        <taxon>Erysipelotrichales</taxon>
        <taxon>Erysipelotrichaceae</taxon>
        <taxon>Intestinibaculum</taxon>
    </lineage>
</organism>
<dbReference type="SUPFAM" id="SSF55073">
    <property type="entry name" value="Nucleotide cyclase"/>
    <property type="match status" value="1"/>
</dbReference>
<dbReference type="GO" id="GO:1902201">
    <property type="term" value="P:negative regulation of bacterial-type flagellum-dependent cell motility"/>
    <property type="evidence" value="ECO:0007669"/>
    <property type="project" value="TreeGrafter"/>
</dbReference>
<evidence type="ECO:0000313" key="3">
    <source>
        <dbReference type="EMBL" id="BBH26738.1"/>
    </source>
</evidence>
<dbReference type="AlphaFoldDB" id="A0A3G9JR46"/>
<feature type="transmembrane region" description="Helical" evidence="1">
    <location>
        <begin position="61"/>
        <end position="77"/>
    </location>
</feature>
<keyword evidence="4" id="KW-1185">Reference proteome</keyword>
<keyword evidence="1" id="KW-0472">Membrane</keyword>
<feature type="transmembrane region" description="Helical" evidence="1">
    <location>
        <begin position="136"/>
        <end position="154"/>
    </location>
</feature>
<dbReference type="Gene3D" id="3.30.70.270">
    <property type="match status" value="1"/>
</dbReference>
<dbReference type="InterPro" id="IPR043128">
    <property type="entry name" value="Rev_trsase/Diguanyl_cyclase"/>
</dbReference>
<keyword evidence="1" id="KW-0812">Transmembrane</keyword>
<gene>
    <name evidence="3" type="ORF">SG0102_16720</name>
</gene>
<dbReference type="InterPro" id="IPR029787">
    <property type="entry name" value="Nucleotide_cyclase"/>
</dbReference>
<dbReference type="Pfam" id="PF00990">
    <property type="entry name" value="GGDEF"/>
    <property type="match status" value="1"/>
</dbReference>
<dbReference type="PANTHER" id="PTHR45138:SF23">
    <property type="entry name" value="SIGNALING PROTEIN"/>
    <property type="match status" value="1"/>
</dbReference>
<evidence type="ECO:0000259" key="2">
    <source>
        <dbReference type="PROSITE" id="PS50887"/>
    </source>
</evidence>
<sequence>MDARKNFFYGSLEKKQYDCIKKDIITINSHTMRGILLVEMILSLFIVVFHNYLEFYKNDSVLAYIAAFLVFGLLFRISRIIANKFKGAIIFMYICVVFIHLFGMAMALMQPRLPAVGFVVYYVTFPLLLTDILVRLYSVMAASALFYLLFANFYVHATSIYIDFWHLMIFTIAIVPIAYFVQLRRFRFFYKRYTTSELEKLDLMTGTYNRNHYERVCRELNGDFRTIFIDVNGLHELNNHYGHKQGDEILKEVAKALKDNFEMHNTFRIGGDEFVCFSHKTVDQIHQDMIEVNNILAKSHYYISYGVGDEHNLHESLRLAEERMYDQKRAFYAQAQNNRRQA</sequence>
<dbReference type="Proteomes" id="UP000268059">
    <property type="component" value="Chromosome"/>
</dbReference>
<dbReference type="RefSeq" id="WP_125119567.1">
    <property type="nucleotide sequence ID" value="NZ_AP019309.1"/>
</dbReference>
<dbReference type="GO" id="GO:0005886">
    <property type="term" value="C:plasma membrane"/>
    <property type="evidence" value="ECO:0007669"/>
    <property type="project" value="TreeGrafter"/>
</dbReference>
<feature type="transmembrane region" description="Helical" evidence="1">
    <location>
        <begin position="31"/>
        <end position="49"/>
    </location>
</feature>
<dbReference type="SMART" id="SM00267">
    <property type="entry name" value="GGDEF"/>
    <property type="match status" value="1"/>
</dbReference>
<name>A0A3G9JR46_9FIRM</name>
<reference evidence="3 4" key="1">
    <citation type="submission" date="2018-11" db="EMBL/GenBank/DDBJ databases">
        <title>Novel Erysipelotrichaceae bacterium isolated from small intestine of a swine.</title>
        <authorList>
            <person name="Kim J.S."/>
            <person name="Choe H."/>
            <person name="Lee Y.R."/>
            <person name="Kim K.M."/>
            <person name="Park D.S."/>
        </authorList>
    </citation>
    <scope>NUCLEOTIDE SEQUENCE [LARGE SCALE GENOMIC DNA]</scope>
    <source>
        <strain evidence="3 4">SG0102</strain>
    </source>
</reference>
<dbReference type="GO" id="GO:0052621">
    <property type="term" value="F:diguanylate cyclase activity"/>
    <property type="evidence" value="ECO:0007669"/>
    <property type="project" value="TreeGrafter"/>
</dbReference>
<dbReference type="PANTHER" id="PTHR45138">
    <property type="entry name" value="REGULATORY COMPONENTS OF SENSORY TRANSDUCTION SYSTEM"/>
    <property type="match status" value="1"/>
</dbReference>